<feature type="domain" description="N-end aminoacyl transferase N-terminal" evidence="2">
    <location>
        <begin position="37"/>
        <end position="107"/>
    </location>
</feature>
<accession>A0A0V0QQL1</accession>
<organism evidence="3 4">
    <name type="scientific">Pseudocohnilembus persalinus</name>
    <name type="common">Ciliate</name>
    <dbReference type="NCBI Taxonomy" id="266149"/>
    <lineage>
        <taxon>Eukaryota</taxon>
        <taxon>Sar</taxon>
        <taxon>Alveolata</taxon>
        <taxon>Ciliophora</taxon>
        <taxon>Intramacronucleata</taxon>
        <taxon>Oligohymenophorea</taxon>
        <taxon>Scuticociliatia</taxon>
        <taxon>Philasterida</taxon>
        <taxon>Pseudocohnilembidae</taxon>
        <taxon>Pseudocohnilembus</taxon>
    </lineage>
</organism>
<dbReference type="EMBL" id="LDAU01000114">
    <property type="protein sequence ID" value="KRX04569.1"/>
    <property type="molecule type" value="Genomic_DNA"/>
</dbReference>
<dbReference type="PANTHER" id="PTHR21367">
    <property type="entry name" value="ARGININE-TRNA-PROTEIN TRANSFERASE 1"/>
    <property type="match status" value="1"/>
</dbReference>
<evidence type="ECO:0000259" key="2">
    <source>
        <dbReference type="Pfam" id="PF04376"/>
    </source>
</evidence>
<proteinExistence type="predicted"/>
<dbReference type="GO" id="GO:0005737">
    <property type="term" value="C:cytoplasm"/>
    <property type="evidence" value="ECO:0007669"/>
    <property type="project" value="TreeGrafter"/>
</dbReference>
<name>A0A0V0QQL1_PSEPJ</name>
<gene>
    <name evidence="3" type="ORF">PPERSA_04384</name>
</gene>
<evidence type="ECO:0000256" key="1">
    <source>
        <dbReference type="SAM" id="MobiDB-lite"/>
    </source>
</evidence>
<evidence type="ECO:0000313" key="3">
    <source>
        <dbReference type="EMBL" id="KRX04569.1"/>
    </source>
</evidence>
<evidence type="ECO:0000313" key="4">
    <source>
        <dbReference type="Proteomes" id="UP000054937"/>
    </source>
</evidence>
<protein>
    <recommendedName>
        <fullName evidence="2">N-end aminoacyl transferase N-terminal domain-containing protein</fullName>
    </recommendedName>
</protein>
<dbReference type="GO" id="GO:0004057">
    <property type="term" value="F:arginyl-tRNA--protein transferase activity"/>
    <property type="evidence" value="ECO:0007669"/>
    <property type="project" value="InterPro"/>
</dbReference>
<dbReference type="AlphaFoldDB" id="A0A0V0QQL1"/>
<dbReference type="OrthoDB" id="74183at2759"/>
<keyword evidence="4" id="KW-1185">Reference proteome</keyword>
<dbReference type="Proteomes" id="UP000054937">
    <property type="component" value="Unassembled WGS sequence"/>
</dbReference>
<dbReference type="InterPro" id="IPR030700">
    <property type="entry name" value="N-end_Aminoacyl_Trfase"/>
</dbReference>
<dbReference type="PANTHER" id="PTHR21367:SF1">
    <property type="entry name" value="ARGINYL-TRNA--PROTEIN TRANSFERASE 1"/>
    <property type="match status" value="1"/>
</dbReference>
<dbReference type="Pfam" id="PF04376">
    <property type="entry name" value="ATE_N"/>
    <property type="match status" value="1"/>
</dbReference>
<feature type="region of interest" description="Disordered" evidence="1">
    <location>
        <begin position="155"/>
        <end position="214"/>
    </location>
</feature>
<comment type="caution">
    <text evidence="3">The sequence shown here is derived from an EMBL/GenBank/DDBJ whole genome shotgun (WGS) entry which is preliminary data.</text>
</comment>
<feature type="compositionally biased region" description="Polar residues" evidence="1">
    <location>
        <begin position="155"/>
        <end position="210"/>
    </location>
</feature>
<reference evidence="3 4" key="1">
    <citation type="journal article" date="2015" name="Sci. Rep.">
        <title>Genome of the facultative scuticociliatosis pathogen Pseudocohnilembus persalinus provides insight into its virulence through horizontal gene transfer.</title>
        <authorList>
            <person name="Xiong J."/>
            <person name="Wang G."/>
            <person name="Cheng J."/>
            <person name="Tian M."/>
            <person name="Pan X."/>
            <person name="Warren A."/>
            <person name="Jiang C."/>
            <person name="Yuan D."/>
            <person name="Miao W."/>
        </authorList>
    </citation>
    <scope>NUCLEOTIDE SEQUENCE [LARGE SCALE GENOMIC DNA]</scope>
    <source>
        <strain evidence="3">36N120E</strain>
    </source>
</reference>
<dbReference type="InParanoid" id="A0A0V0QQL1"/>
<dbReference type="InterPro" id="IPR007471">
    <property type="entry name" value="N-end_Aminoacyl_Trfase_N"/>
</dbReference>
<sequence>MESKIQTDQFANEIDGDISQYFIPLQSIHPDKPRLGKCGYCDKEDQYIKFGFRANKMENDIYEDLINRGWTRSGNYFYQPNLQESCCKSYCAKIDTKEFKMSKQQKKIWKKFDKLTKMSEQEFLQEYEMLQQQYQQKKQQDQSFQDSQIIFKTPKQNHSKFVQSEDSTQESASSGSNHSQMQFSDQKTDNQYLPQLQNQQKDISQNSQPIKQKKIDYCSIQQDQIGFKQH</sequence>